<reference evidence="1" key="1">
    <citation type="submission" date="2021-08" db="EMBL/GenBank/DDBJ databases">
        <title>The first chromosome-level gecko genome reveals the dynamic sex chromosomes of Neotropical dwarf geckos (Sphaerodactylidae: Sphaerodactylus).</title>
        <authorList>
            <person name="Pinto B.J."/>
            <person name="Keating S.E."/>
            <person name="Gamble T."/>
        </authorList>
    </citation>
    <scope>NUCLEOTIDE SEQUENCE</scope>
    <source>
        <strain evidence="1">TG3544</strain>
    </source>
</reference>
<comment type="caution">
    <text evidence="1">The sequence shown here is derived from an EMBL/GenBank/DDBJ whole genome shotgun (WGS) entry which is preliminary data.</text>
</comment>
<keyword evidence="2" id="KW-1185">Reference proteome</keyword>
<accession>A0ACB8G6L4</accession>
<evidence type="ECO:0000313" key="1">
    <source>
        <dbReference type="EMBL" id="KAH8015289.1"/>
    </source>
</evidence>
<evidence type="ECO:0000313" key="2">
    <source>
        <dbReference type="Proteomes" id="UP000827872"/>
    </source>
</evidence>
<dbReference type="Proteomes" id="UP000827872">
    <property type="component" value="Linkage Group LG01"/>
</dbReference>
<gene>
    <name evidence="1" type="ORF">K3G42_001887</name>
</gene>
<sequence length="119" mass="13247">MSFKQNWCHASCPLVTMTIQPPPFVLTIPGPSMYCPNQSLWIEQCNPCVLEQEVKSHELYRPSSAAVVSDSNVTSKPQKSVLTGEARQHTFQFKQSHKGLIHISMPSHESGITILDPLS</sequence>
<proteinExistence type="predicted"/>
<organism evidence="1 2">
    <name type="scientific">Sphaerodactylus townsendi</name>
    <dbReference type="NCBI Taxonomy" id="933632"/>
    <lineage>
        <taxon>Eukaryota</taxon>
        <taxon>Metazoa</taxon>
        <taxon>Chordata</taxon>
        <taxon>Craniata</taxon>
        <taxon>Vertebrata</taxon>
        <taxon>Euteleostomi</taxon>
        <taxon>Lepidosauria</taxon>
        <taxon>Squamata</taxon>
        <taxon>Bifurcata</taxon>
        <taxon>Gekkota</taxon>
        <taxon>Sphaerodactylidae</taxon>
        <taxon>Sphaerodactylus</taxon>
    </lineage>
</organism>
<protein>
    <submittedName>
        <fullName evidence="1">Uncharacterized protein</fullName>
    </submittedName>
</protein>
<dbReference type="EMBL" id="CM037614">
    <property type="protein sequence ID" value="KAH8015289.1"/>
    <property type="molecule type" value="Genomic_DNA"/>
</dbReference>
<name>A0ACB8G6L4_9SAUR</name>